<dbReference type="Proteomes" id="UP000037482">
    <property type="component" value="Unassembled WGS sequence"/>
</dbReference>
<feature type="transmembrane region" description="Helical" evidence="8">
    <location>
        <begin position="944"/>
        <end position="965"/>
    </location>
</feature>
<dbReference type="NCBIfam" id="NF033617">
    <property type="entry name" value="RND_permease_2"/>
    <property type="match status" value="1"/>
</dbReference>
<dbReference type="Gene3D" id="1.20.1640.10">
    <property type="entry name" value="Multidrug efflux transporter AcrB transmembrane domain"/>
    <property type="match status" value="2"/>
</dbReference>
<dbReference type="InterPro" id="IPR000731">
    <property type="entry name" value="SSD"/>
</dbReference>
<keyword evidence="4" id="KW-0997">Cell inner membrane</keyword>
<name>A0A656VH64_SERMA</name>
<dbReference type="InterPro" id="IPR001036">
    <property type="entry name" value="Acrflvin-R"/>
</dbReference>
<dbReference type="SUPFAM" id="SSF82714">
    <property type="entry name" value="Multidrug efflux transporter AcrB TolC docking domain, DN and DC subdomains"/>
    <property type="match status" value="2"/>
</dbReference>
<evidence type="ECO:0000256" key="7">
    <source>
        <dbReference type="ARBA" id="ARBA00023136"/>
    </source>
</evidence>
<keyword evidence="5 8" id="KW-0812">Transmembrane</keyword>
<feature type="domain" description="SSD" evidence="9">
    <location>
        <begin position="362"/>
        <end position="487"/>
    </location>
</feature>
<dbReference type="PANTHER" id="PTHR32063:SF28">
    <property type="entry name" value="BLR2861 PROTEIN"/>
    <property type="match status" value="1"/>
</dbReference>
<evidence type="ECO:0000256" key="1">
    <source>
        <dbReference type="ARBA" id="ARBA00004429"/>
    </source>
</evidence>
<comment type="subcellular location">
    <subcellularLocation>
        <location evidence="1">Cell inner membrane</location>
        <topology evidence="1">Multi-pass membrane protein</topology>
    </subcellularLocation>
</comment>
<feature type="transmembrane region" description="Helical" evidence="8">
    <location>
        <begin position="430"/>
        <end position="450"/>
    </location>
</feature>
<dbReference type="RefSeq" id="WP_049295354.1">
    <property type="nucleotide sequence ID" value="NZ_CABHIE010000001.1"/>
</dbReference>
<gene>
    <name evidence="10" type="ORF">AB868_02396</name>
</gene>
<comment type="caution">
    <text evidence="10">The sequence shown here is derived from an EMBL/GenBank/DDBJ whole genome shotgun (WGS) entry which is preliminary data.</text>
</comment>
<dbReference type="EMBL" id="LFJS01000012">
    <property type="protein sequence ID" value="KMU51652.1"/>
    <property type="molecule type" value="Genomic_DNA"/>
</dbReference>
<dbReference type="Gene3D" id="3.30.70.1320">
    <property type="entry name" value="Multidrug efflux transporter AcrB pore domain like"/>
    <property type="match status" value="1"/>
</dbReference>
<dbReference type="FunFam" id="1.20.1640.10:FF:000001">
    <property type="entry name" value="Efflux pump membrane transporter"/>
    <property type="match status" value="1"/>
</dbReference>
<feature type="transmembrane region" description="Helical" evidence="8">
    <location>
        <begin position="462"/>
        <end position="489"/>
    </location>
</feature>
<dbReference type="Gene3D" id="3.30.70.1440">
    <property type="entry name" value="Multidrug efflux transporter AcrB pore domain"/>
    <property type="match status" value="1"/>
</dbReference>
<organism evidence="10 11">
    <name type="scientific">Serratia marcescens</name>
    <dbReference type="NCBI Taxonomy" id="615"/>
    <lineage>
        <taxon>Bacteria</taxon>
        <taxon>Pseudomonadati</taxon>
        <taxon>Pseudomonadota</taxon>
        <taxon>Gammaproteobacteria</taxon>
        <taxon>Enterobacterales</taxon>
        <taxon>Yersiniaceae</taxon>
        <taxon>Serratia</taxon>
    </lineage>
</organism>
<keyword evidence="3" id="KW-1003">Cell membrane</keyword>
<dbReference type="PRINTS" id="PR00702">
    <property type="entry name" value="ACRIFLAVINRP"/>
</dbReference>
<accession>A0A656VH64</accession>
<feature type="transmembrane region" description="Helical" evidence="8">
    <location>
        <begin position="903"/>
        <end position="923"/>
    </location>
</feature>
<dbReference type="InterPro" id="IPR027463">
    <property type="entry name" value="AcrB_DN_DC_subdom"/>
</dbReference>
<dbReference type="PROSITE" id="PS50156">
    <property type="entry name" value="SSD"/>
    <property type="match status" value="1"/>
</dbReference>
<evidence type="ECO:0000259" key="9">
    <source>
        <dbReference type="PROSITE" id="PS50156"/>
    </source>
</evidence>
<feature type="transmembrane region" description="Helical" evidence="8">
    <location>
        <begin position="873"/>
        <end position="897"/>
    </location>
</feature>
<feature type="transmembrane region" description="Helical" evidence="8">
    <location>
        <begin position="359"/>
        <end position="379"/>
    </location>
</feature>
<dbReference type="SUPFAM" id="SSF82866">
    <property type="entry name" value="Multidrug efflux transporter AcrB transmembrane domain"/>
    <property type="match status" value="2"/>
</dbReference>
<dbReference type="AlphaFoldDB" id="A0A656VH64"/>
<protein>
    <submittedName>
        <fullName evidence="10">Acriflavine resistance protein B</fullName>
    </submittedName>
</protein>
<dbReference type="Gene3D" id="3.30.2090.10">
    <property type="entry name" value="Multidrug efflux transporter AcrB TolC docking domain, DN and DC subdomains"/>
    <property type="match status" value="2"/>
</dbReference>
<proteinExistence type="predicted"/>
<reference evidence="10 11" key="1">
    <citation type="submission" date="2015-06" db="EMBL/GenBank/DDBJ databases">
        <title>Draft Genome of Serratia marcescens Strain AH0650_Sm1.</title>
        <authorList>
            <person name="Wan Y."/>
            <person name="Gorrie C."/>
            <person name="Holt K."/>
        </authorList>
    </citation>
    <scope>NUCLEOTIDE SEQUENCE [LARGE SCALE GENOMIC DNA]</scope>
    <source>
        <strain evidence="10 11">AH0650_Sm1</strain>
    </source>
</reference>
<keyword evidence="6 8" id="KW-1133">Transmembrane helix</keyword>
<evidence type="ECO:0000256" key="4">
    <source>
        <dbReference type="ARBA" id="ARBA00022519"/>
    </source>
</evidence>
<sequence>MTFTDLFVRRPVLALVVSTLILLFGALALSKLPIRQYPLLENSTITISTDYPGASSELMQGFVTQPIAQAVSSVEGVDYLSSSSVQGRSVVTVRMALNRDSTQALTEVMAKVNQVRYKLPEQAYDPVIERSAGEATAVAYVGFSSKTLSTPALSEYLTRVVEPMFTTIDGVAKVEVFGGQKMAMRLWLDSDRLAGRGLTAADVADAVRRNNYQAAPGKVKGQYVVANVRVNTDLTSVEEFRNLVVRNDGNGLVRLKDVGTVELGAAATETSALMDGEPAVFLGVFPTPTGNPLVIVDGIRHLMPAIDKMQPPGVKMALAFETARFIQASIDEVVHTLLEALAIVVAVIYLCLGSLRTVLIPVVTIPLSILGAAGLMLAFGFSVNLLTLLAMVLAIGLVVDDAIVVVENVHRHIEEGKTPLAAAMIGAREVAGPVIAMTLTLAAVYAPIGLMGGLTGALFREFALTLAGAVVVSGVVALTLSPVMSSLLLPAKQSEGRVAHAAEWFFGGLTRRYARALDFSLHHRWLTGTLALLVMISLPLLYLMPQRELAPTEDQAIVLTAIKAPQHANLNYVERFAYKLDEVYNRMPETESRWIINGSDGTASGIGGINLTLWQARQRSASVVQADLQRAVNDVEGTSIFAFQLPALPGSTGGLPVQMVLRTPQDYPQLYRTLEEVKQNARNSGLFMVVDSDLDYNNPLAEVHIDRAKANSLGIRMSDIGESLAVLVGENYLNRFGMDGRAYDVIPQSLREQRLTPQALARQYVRTQDNTLVPLSTVVSVAVKVEPNKLTQFNQQNAATLQAIPAPGVSMGEAVAFLERQANALPADFSHDWQGDSRQYTQEGSALAFAFLAALVIIYLVLAAQYESLKDPLIILITVPLSICGALLPLALGYATMNIYTQVGLVTLIGLISKHGILMVEFANELQMHQGLTRRDAILQAAQIRLRPVLMTTGAMVFGLIPLLFASGAGAASRFGLGLVIVSGMLVGTLFTLFVLPTVYTLLARDHAVASPRQRELAAAQKALTE</sequence>
<evidence type="ECO:0000256" key="5">
    <source>
        <dbReference type="ARBA" id="ARBA00022692"/>
    </source>
</evidence>
<evidence type="ECO:0000256" key="8">
    <source>
        <dbReference type="SAM" id="Phobius"/>
    </source>
</evidence>
<feature type="transmembrane region" description="Helical" evidence="8">
    <location>
        <begin position="333"/>
        <end position="352"/>
    </location>
</feature>
<keyword evidence="2" id="KW-0813">Transport</keyword>
<evidence type="ECO:0000256" key="2">
    <source>
        <dbReference type="ARBA" id="ARBA00022448"/>
    </source>
</evidence>
<evidence type="ECO:0000313" key="11">
    <source>
        <dbReference type="Proteomes" id="UP000037482"/>
    </source>
</evidence>
<feature type="transmembrane region" description="Helical" evidence="8">
    <location>
        <begin position="525"/>
        <end position="544"/>
    </location>
</feature>
<feature type="transmembrane region" description="Helical" evidence="8">
    <location>
        <begin position="846"/>
        <end position="866"/>
    </location>
</feature>
<dbReference type="SUPFAM" id="SSF82693">
    <property type="entry name" value="Multidrug efflux transporter AcrB pore domain, PN1, PN2, PC1 and PC2 subdomains"/>
    <property type="match status" value="3"/>
</dbReference>
<feature type="transmembrane region" description="Helical" evidence="8">
    <location>
        <begin position="977"/>
        <end position="1003"/>
    </location>
</feature>
<keyword evidence="7 8" id="KW-0472">Membrane</keyword>
<dbReference type="Gene3D" id="3.30.70.1430">
    <property type="entry name" value="Multidrug efflux transporter AcrB pore domain"/>
    <property type="match status" value="2"/>
</dbReference>
<feature type="transmembrane region" description="Helical" evidence="8">
    <location>
        <begin position="385"/>
        <end position="409"/>
    </location>
</feature>
<dbReference type="GO" id="GO:0042910">
    <property type="term" value="F:xenobiotic transmembrane transporter activity"/>
    <property type="evidence" value="ECO:0007669"/>
    <property type="project" value="TreeGrafter"/>
</dbReference>
<dbReference type="PANTHER" id="PTHR32063">
    <property type="match status" value="1"/>
</dbReference>
<dbReference type="FunFam" id="3.30.70.1430:FF:000001">
    <property type="entry name" value="Efflux pump membrane transporter"/>
    <property type="match status" value="1"/>
</dbReference>
<dbReference type="Pfam" id="PF00873">
    <property type="entry name" value="ACR_tran"/>
    <property type="match status" value="1"/>
</dbReference>
<evidence type="ECO:0000256" key="3">
    <source>
        <dbReference type="ARBA" id="ARBA00022475"/>
    </source>
</evidence>
<evidence type="ECO:0000256" key="6">
    <source>
        <dbReference type="ARBA" id="ARBA00022989"/>
    </source>
</evidence>
<dbReference type="GO" id="GO:0005886">
    <property type="term" value="C:plasma membrane"/>
    <property type="evidence" value="ECO:0007669"/>
    <property type="project" value="UniProtKB-SubCell"/>
</dbReference>
<evidence type="ECO:0000313" key="10">
    <source>
        <dbReference type="EMBL" id="KMU51652.1"/>
    </source>
</evidence>